<dbReference type="Pfam" id="PF05135">
    <property type="entry name" value="Phage_connect_1"/>
    <property type="match status" value="1"/>
</dbReference>
<dbReference type="InterPro" id="IPR053746">
    <property type="entry name" value="Viral_HT_Connector_Assembly"/>
</dbReference>
<dbReference type="RefSeq" id="WP_268601145.1">
    <property type="nucleotide sequence ID" value="NZ_JAMDLV010000006.1"/>
</dbReference>
<reference evidence="1 2" key="1">
    <citation type="submission" date="2022-05" db="EMBL/GenBank/DDBJ databases">
        <title>Genome Sequencing of Bee-Associated Microbes.</title>
        <authorList>
            <person name="Dunlap C."/>
        </authorList>
    </citation>
    <scope>NUCLEOTIDE SEQUENCE [LARGE SCALE GENOMIC DNA]</scope>
    <source>
        <strain evidence="1 2">NRRL NRS-1438</strain>
    </source>
</reference>
<dbReference type="Gene3D" id="1.10.246.150">
    <property type="match status" value="1"/>
</dbReference>
<evidence type="ECO:0000313" key="2">
    <source>
        <dbReference type="Proteomes" id="UP001207626"/>
    </source>
</evidence>
<gene>
    <name evidence="1" type="ORF">M5X09_08490</name>
</gene>
<sequence>MSQLEKLKIMLGIKKDDESQDDDLTLLLEDVATDLLTWTNRTKLPSDLESVQRQIAVIRYNMQGVEGQTAHSEGGVSRSFDDLPQSIRDVINQRRLLKVVCYASPRA</sequence>
<dbReference type="Proteomes" id="UP001207626">
    <property type="component" value="Unassembled WGS sequence"/>
</dbReference>
<accession>A0ABT4DQS6</accession>
<organism evidence="1 2">
    <name type="scientific">Paenibacillus apiarius</name>
    <dbReference type="NCBI Taxonomy" id="46240"/>
    <lineage>
        <taxon>Bacteria</taxon>
        <taxon>Bacillati</taxon>
        <taxon>Bacillota</taxon>
        <taxon>Bacilli</taxon>
        <taxon>Bacillales</taxon>
        <taxon>Paenibacillaceae</taxon>
        <taxon>Paenibacillus</taxon>
    </lineage>
</organism>
<evidence type="ECO:0000313" key="1">
    <source>
        <dbReference type="EMBL" id="MCY9519717.1"/>
    </source>
</evidence>
<name>A0ABT4DQS6_9BACL</name>
<dbReference type="InterPro" id="IPR021146">
    <property type="entry name" value="Phage_gp6-like_head-tail"/>
</dbReference>
<protein>
    <submittedName>
        <fullName evidence="1">Phage head-tail connector protein</fullName>
    </submittedName>
</protein>
<comment type="caution">
    <text evidence="1">The sequence shown here is derived from an EMBL/GenBank/DDBJ whole genome shotgun (WGS) entry which is preliminary data.</text>
</comment>
<keyword evidence="2" id="KW-1185">Reference proteome</keyword>
<proteinExistence type="predicted"/>
<dbReference type="EMBL" id="JAMDLW010000009">
    <property type="protein sequence ID" value="MCY9519717.1"/>
    <property type="molecule type" value="Genomic_DNA"/>
</dbReference>